<dbReference type="PRINTS" id="PR00455">
    <property type="entry name" value="HTHTETR"/>
</dbReference>
<evidence type="ECO:0000313" key="5">
    <source>
        <dbReference type="EMBL" id="WOE75081.1"/>
    </source>
</evidence>
<dbReference type="Proteomes" id="UP001302429">
    <property type="component" value="Chromosome"/>
</dbReference>
<dbReference type="PANTHER" id="PTHR30055:SF226">
    <property type="entry name" value="HTH-TYPE TRANSCRIPTIONAL REGULATOR PKSA"/>
    <property type="match status" value="1"/>
</dbReference>
<protein>
    <submittedName>
        <fullName evidence="5">TetR/AcrR family transcriptional regulator</fullName>
    </submittedName>
</protein>
<dbReference type="SUPFAM" id="SSF46689">
    <property type="entry name" value="Homeodomain-like"/>
    <property type="match status" value="1"/>
</dbReference>
<dbReference type="PANTHER" id="PTHR30055">
    <property type="entry name" value="HTH-TYPE TRANSCRIPTIONAL REGULATOR RUTR"/>
    <property type="match status" value="1"/>
</dbReference>
<evidence type="ECO:0000256" key="3">
    <source>
        <dbReference type="SAM" id="MobiDB-lite"/>
    </source>
</evidence>
<dbReference type="InterPro" id="IPR050109">
    <property type="entry name" value="HTH-type_TetR-like_transc_reg"/>
</dbReference>
<dbReference type="KEGG" id="acoa:RB602_14815"/>
<dbReference type="RefSeq" id="WP_317081664.1">
    <property type="nucleotide sequence ID" value="NZ_CP136594.1"/>
</dbReference>
<keyword evidence="1 2" id="KW-0238">DNA-binding</keyword>
<name>A0AA97F7U8_9SPHN</name>
<feature type="region of interest" description="Disordered" evidence="3">
    <location>
        <begin position="1"/>
        <end position="23"/>
    </location>
</feature>
<dbReference type="InterPro" id="IPR009057">
    <property type="entry name" value="Homeodomain-like_sf"/>
</dbReference>
<sequence>MNDTPWQSEVHWRREGQQDRAHKTQNRVLDAAEILFFEQGYDATSVQHVAKQAQCSIGSVYHHFKDKKAIAFALFDRMTREFELTMREVMEPARWEGAGIADILREFIEFAILNNKARPGFKSAALEAVRLDPSLGDHFPQMQRKANKQLKALLLARRQEVGHPDPAYACGYVLDLLIALMRARFDPHVQKSQLSRLSNAKFTEQALSLACAFLQLDKQETANHV</sequence>
<feature type="compositionally biased region" description="Basic and acidic residues" evidence="3">
    <location>
        <begin position="10"/>
        <end position="22"/>
    </location>
</feature>
<organism evidence="5 6">
    <name type="scientific">Alterisphingorhabdus coralli</name>
    <dbReference type="NCBI Taxonomy" id="3071408"/>
    <lineage>
        <taxon>Bacteria</taxon>
        <taxon>Pseudomonadati</taxon>
        <taxon>Pseudomonadota</taxon>
        <taxon>Alphaproteobacteria</taxon>
        <taxon>Sphingomonadales</taxon>
        <taxon>Sphingomonadaceae</taxon>
        <taxon>Alterisphingorhabdus (ex Yan et al. 2024)</taxon>
    </lineage>
</organism>
<dbReference type="AlphaFoldDB" id="A0AA97F7U8"/>
<evidence type="ECO:0000256" key="2">
    <source>
        <dbReference type="PROSITE-ProRule" id="PRU00335"/>
    </source>
</evidence>
<feature type="domain" description="HTH tetR-type" evidence="4">
    <location>
        <begin position="22"/>
        <end position="82"/>
    </location>
</feature>
<dbReference type="PROSITE" id="PS50977">
    <property type="entry name" value="HTH_TETR_2"/>
    <property type="match status" value="1"/>
</dbReference>
<dbReference type="Pfam" id="PF00440">
    <property type="entry name" value="TetR_N"/>
    <property type="match status" value="1"/>
</dbReference>
<dbReference type="EMBL" id="CP136594">
    <property type="protein sequence ID" value="WOE75081.1"/>
    <property type="molecule type" value="Genomic_DNA"/>
</dbReference>
<accession>A0AA97F7U8</accession>
<reference evidence="5 6" key="1">
    <citation type="submission" date="2023-10" db="EMBL/GenBank/DDBJ databases">
        <title>Complete genome sequence of a Sphingomonadaceae bacterium.</title>
        <authorList>
            <person name="Yan C."/>
        </authorList>
    </citation>
    <scope>NUCLEOTIDE SEQUENCE [LARGE SCALE GENOMIC DNA]</scope>
    <source>
        <strain evidence="5 6">SCSIO 66989</strain>
    </source>
</reference>
<feature type="DNA-binding region" description="H-T-H motif" evidence="2">
    <location>
        <begin position="45"/>
        <end position="64"/>
    </location>
</feature>
<proteinExistence type="predicted"/>
<gene>
    <name evidence="5" type="ORF">RB602_14815</name>
</gene>
<evidence type="ECO:0000313" key="6">
    <source>
        <dbReference type="Proteomes" id="UP001302429"/>
    </source>
</evidence>
<dbReference type="GO" id="GO:0003700">
    <property type="term" value="F:DNA-binding transcription factor activity"/>
    <property type="evidence" value="ECO:0007669"/>
    <property type="project" value="TreeGrafter"/>
</dbReference>
<dbReference type="GO" id="GO:0000976">
    <property type="term" value="F:transcription cis-regulatory region binding"/>
    <property type="evidence" value="ECO:0007669"/>
    <property type="project" value="TreeGrafter"/>
</dbReference>
<evidence type="ECO:0000256" key="1">
    <source>
        <dbReference type="ARBA" id="ARBA00023125"/>
    </source>
</evidence>
<dbReference type="InterPro" id="IPR001647">
    <property type="entry name" value="HTH_TetR"/>
</dbReference>
<keyword evidence="6" id="KW-1185">Reference proteome</keyword>
<evidence type="ECO:0000259" key="4">
    <source>
        <dbReference type="PROSITE" id="PS50977"/>
    </source>
</evidence>
<dbReference type="Gene3D" id="1.10.357.10">
    <property type="entry name" value="Tetracycline Repressor, domain 2"/>
    <property type="match status" value="1"/>
</dbReference>